<protein>
    <submittedName>
        <fullName evidence="1">Uncharacterized protein</fullName>
    </submittedName>
</protein>
<reference evidence="1" key="1">
    <citation type="submission" date="2022-10" db="EMBL/GenBank/DDBJ databases">
        <authorList>
            <person name="Hyden B.L."/>
            <person name="Feng K."/>
            <person name="Yates T."/>
            <person name="Jawdy S."/>
            <person name="Smart L.B."/>
            <person name="Muchero W."/>
        </authorList>
    </citation>
    <scope>NUCLEOTIDE SEQUENCE</scope>
    <source>
        <tissue evidence="1">Shoot tip</tissue>
    </source>
</reference>
<name>A0ABQ9BM28_9ROSI</name>
<dbReference type="Proteomes" id="UP001141253">
    <property type="component" value="Chromosome 3"/>
</dbReference>
<comment type="caution">
    <text evidence="1">The sequence shown here is derived from an EMBL/GenBank/DDBJ whole genome shotgun (WGS) entry which is preliminary data.</text>
</comment>
<gene>
    <name evidence="1" type="ORF">OIU77_026639</name>
</gene>
<proteinExistence type="predicted"/>
<keyword evidence="2" id="KW-1185">Reference proteome</keyword>
<evidence type="ECO:0000313" key="2">
    <source>
        <dbReference type="Proteomes" id="UP001141253"/>
    </source>
</evidence>
<evidence type="ECO:0000313" key="1">
    <source>
        <dbReference type="EMBL" id="KAJ6388106.1"/>
    </source>
</evidence>
<accession>A0ABQ9BM28</accession>
<sequence>MYSFLMVFEMQRAYNCIAVCSLMRQFSGLVLFGQLLGMPGIHIMLHTLQEAYLHLQRSLSSLLHQAIFCFLRRF</sequence>
<reference evidence="1" key="2">
    <citation type="journal article" date="2023" name="Int. J. Mol. Sci.">
        <title>De Novo Assembly and Annotation of 11 Diverse Shrub Willow (Salix) Genomes Reveals Novel Gene Organization in Sex-Linked Regions.</title>
        <authorList>
            <person name="Hyden B."/>
            <person name="Feng K."/>
            <person name="Yates T.B."/>
            <person name="Jawdy S."/>
            <person name="Cereghino C."/>
            <person name="Smart L.B."/>
            <person name="Muchero W."/>
        </authorList>
    </citation>
    <scope>NUCLEOTIDE SEQUENCE</scope>
    <source>
        <tissue evidence="1">Shoot tip</tissue>
    </source>
</reference>
<dbReference type="EMBL" id="JAPFFI010000007">
    <property type="protein sequence ID" value="KAJ6388106.1"/>
    <property type="molecule type" value="Genomic_DNA"/>
</dbReference>
<organism evidence="1 2">
    <name type="scientific">Salix suchowensis</name>
    <dbReference type="NCBI Taxonomy" id="1278906"/>
    <lineage>
        <taxon>Eukaryota</taxon>
        <taxon>Viridiplantae</taxon>
        <taxon>Streptophyta</taxon>
        <taxon>Embryophyta</taxon>
        <taxon>Tracheophyta</taxon>
        <taxon>Spermatophyta</taxon>
        <taxon>Magnoliopsida</taxon>
        <taxon>eudicotyledons</taxon>
        <taxon>Gunneridae</taxon>
        <taxon>Pentapetalae</taxon>
        <taxon>rosids</taxon>
        <taxon>fabids</taxon>
        <taxon>Malpighiales</taxon>
        <taxon>Salicaceae</taxon>
        <taxon>Saliceae</taxon>
        <taxon>Salix</taxon>
    </lineage>
</organism>